<dbReference type="SUPFAM" id="SSF49899">
    <property type="entry name" value="Concanavalin A-like lectins/glucanases"/>
    <property type="match status" value="1"/>
</dbReference>
<keyword evidence="9" id="KW-1185">Reference proteome</keyword>
<gene>
    <name evidence="10" type="primary">LOC106809978</name>
</gene>
<evidence type="ECO:0000256" key="6">
    <source>
        <dbReference type="PROSITE-ProRule" id="PRU01172"/>
    </source>
</evidence>
<keyword evidence="7" id="KW-0732">Signal</keyword>
<sequence>MTNIQRSLTAATVAFIAMLHATRASFDLGWTTKDTESYAIFPAAIPELSELSVCFWMRTTDWDSELVVLSYATPDNDNEIVIYLPGEDKIRFYVAGQYKEAVANVRDGRFHQICMIWRKQLGNWAIYIDASRASAGIGLSSGVTIKDDGVLVIGQEQDELAGDFDYNQAYIGELSDLNVFNRSLTDNEVNVMSRTCYYDGGNVLRWYDVRGGLRGNPKFYSPTACQGFDGEMINRNAAPVRTKSFLASDHYNRNGGAI</sequence>
<dbReference type="PRINTS" id="PR00895">
    <property type="entry name" value="PENTAXIN"/>
</dbReference>
<keyword evidence="3" id="KW-0106">Calcium</keyword>
<evidence type="ECO:0000259" key="8">
    <source>
        <dbReference type="PROSITE" id="PS51828"/>
    </source>
</evidence>
<evidence type="ECO:0000313" key="9">
    <source>
        <dbReference type="Proteomes" id="UP000695022"/>
    </source>
</evidence>
<evidence type="ECO:0000256" key="2">
    <source>
        <dbReference type="ARBA" id="ARBA00022723"/>
    </source>
</evidence>
<dbReference type="InterPro" id="IPR001759">
    <property type="entry name" value="PTX_dom"/>
</dbReference>
<evidence type="ECO:0000256" key="1">
    <source>
        <dbReference type="ARBA" id="ARBA00001913"/>
    </source>
</evidence>
<feature type="chain" id="PRO_5046059493" evidence="7">
    <location>
        <begin position="25"/>
        <end position="258"/>
    </location>
</feature>
<dbReference type="Gene3D" id="2.60.120.200">
    <property type="match status" value="1"/>
</dbReference>
<comment type="caution">
    <text evidence="6">Lacks conserved residue(s) required for the propagation of feature annotation.</text>
</comment>
<keyword evidence="4" id="KW-1015">Disulfide bond</keyword>
<feature type="signal peptide" evidence="7">
    <location>
        <begin position="1"/>
        <end position="24"/>
    </location>
</feature>
<proteinExistence type="predicted"/>
<dbReference type="PROSITE" id="PS51828">
    <property type="entry name" value="PTX_2"/>
    <property type="match status" value="1"/>
</dbReference>
<evidence type="ECO:0000256" key="3">
    <source>
        <dbReference type="ARBA" id="ARBA00022837"/>
    </source>
</evidence>
<keyword evidence="2" id="KW-0479">Metal-binding</keyword>
<evidence type="ECO:0000313" key="10">
    <source>
        <dbReference type="RefSeq" id="XP_014668707.1"/>
    </source>
</evidence>
<protein>
    <submittedName>
        <fullName evidence="10">Neuronal pentraxin-1-like</fullName>
    </submittedName>
</protein>
<evidence type="ECO:0000256" key="7">
    <source>
        <dbReference type="SAM" id="SignalP"/>
    </source>
</evidence>
<dbReference type="Pfam" id="PF00354">
    <property type="entry name" value="Pentaxin"/>
    <property type="match status" value="1"/>
</dbReference>
<name>A0ABM1E936_PRICU</name>
<dbReference type="PANTHER" id="PTHR19277">
    <property type="entry name" value="PENTRAXIN"/>
    <property type="match status" value="1"/>
</dbReference>
<reference evidence="10" key="1">
    <citation type="submission" date="2025-08" db="UniProtKB">
        <authorList>
            <consortium name="RefSeq"/>
        </authorList>
    </citation>
    <scope>IDENTIFICATION</scope>
</reference>
<comment type="cofactor">
    <cofactor evidence="1">
        <name>Ca(2+)</name>
        <dbReference type="ChEBI" id="CHEBI:29108"/>
    </cofactor>
</comment>
<feature type="domain" description="Pentraxin (PTX)" evidence="8">
    <location>
        <begin position="24"/>
        <end position="226"/>
    </location>
</feature>
<organism evidence="9 10">
    <name type="scientific">Priapulus caudatus</name>
    <name type="common">Priapulid worm</name>
    <dbReference type="NCBI Taxonomy" id="37621"/>
    <lineage>
        <taxon>Eukaryota</taxon>
        <taxon>Metazoa</taxon>
        <taxon>Ecdysozoa</taxon>
        <taxon>Scalidophora</taxon>
        <taxon>Priapulida</taxon>
        <taxon>Priapulimorpha</taxon>
        <taxon>Priapulimorphida</taxon>
        <taxon>Priapulidae</taxon>
        <taxon>Priapulus</taxon>
    </lineage>
</organism>
<dbReference type="PANTHER" id="PTHR19277:SF125">
    <property type="entry name" value="B6"/>
    <property type="match status" value="1"/>
</dbReference>
<dbReference type="Proteomes" id="UP000695022">
    <property type="component" value="Unplaced"/>
</dbReference>
<evidence type="ECO:0000256" key="5">
    <source>
        <dbReference type="ARBA" id="ARBA00023180"/>
    </source>
</evidence>
<evidence type="ECO:0000256" key="4">
    <source>
        <dbReference type="ARBA" id="ARBA00023157"/>
    </source>
</evidence>
<dbReference type="InterPro" id="IPR051360">
    <property type="entry name" value="Neuronal_Pentraxin_Related"/>
</dbReference>
<dbReference type="SMART" id="SM00159">
    <property type="entry name" value="PTX"/>
    <property type="match status" value="1"/>
</dbReference>
<accession>A0ABM1E936</accession>
<keyword evidence="5" id="KW-0325">Glycoprotein</keyword>
<dbReference type="RefSeq" id="XP_014668707.1">
    <property type="nucleotide sequence ID" value="XM_014813221.1"/>
</dbReference>
<dbReference type="GeneID" id="106809978"/>
<dbReference type="InterPro" id="IPR013320">
    <property type="entry name" value="ConA-like_dom_sf"/>
</dbReference>